<protein>
    <submittedName>
        <fullName evidence="3">Uncharacterized protein</fullName>
    </submittedName>
</protein>
<dbReference type="Proteomes" id="UP001152622">
    <property type="component" value="Chromosome 13"/>
</dbReference>
<reference evidence="3" key="1">
    <citation type="journal article" date="2023" name="Science">
        <title>Genome structures resolve the early diversification of teleost fishes.</title>
        <authorList>
            <person name="Parey E."/>
            <person name="Louis A."/>
            <person name="Montfort J."/>
            <person name="Bouchez O."/>
            <person name="Roques C."/>
            <person name="Iampietro C."/>
            <person name="Lluch J."/>
            <person name="Castinel A."/>
            <person name="Donnadieu C."/>
            <person name="Desvignes T."/>
            <person name="Floi Bucao C."/>
            <person name="Jouanno E."/>
            <person name="Wen M."/>
            <person name="Mejri S."/>
            <person name="Dirks R."/>
            <person name="Jansen H."/>
            <person name="Henkel C."/>
            <person name="Chen W.J."/>
            <person name="Zahm M."/>
            <person name="Cabau C."/>
            <person name="Klopp C."/>
            <person name="Thompson A.W."/>
            <person name="Robinson-Rechavi M."/>
            <person name="Braasch I."/>
            <person name="Lecointre G."/>
            <person name="Bobe J."/>
            <person name="Postlethwait J.H."/>
            <person name="Berthelot C."/>
            <person name="Roest Crollius H."/>
            <person name="Guiguen Y."/>
        </authorList>
    </citation>
    <scope>NUCLEOTIDE SEQUENCE</scope>
    <source>
        <strain evidence="3">WJC10195</strain>
    </source>
</reference>
<feature type="compositionally biased region" description="Basic and acidic residues" evidence="1">
    <location>
        <begin position="57"/>
        <end position="68"/>
    </location>
</feature>
<gene>
    <name evidence="3" type="ORF">SKAU_G00317640</name>
</gene>
<feature type="compositionally biased region" description="Low complexity" evidence="1">
    <location>
        <begin position="35"/>
        <end position="44"/>
    </location>
</feature>
<sequence length="108" mass="11172">MALWLVSFFRALSSEMGGDVPESAERAGMTALSTAGDSPHSAAPSDPPHPGENGSARPEEAPRVEHKYQSGRTAYATTHDLQEMLRCSLQRGGGANGIGVTPAHSAGA</sequence>
<organism evidence="3 4">
    <name type="scientific">Synaphobranchus kaupii</name>
    <name type="common">Kaup's arrowtooth eel</name>
    <dbReference type="NCBI Taxonomy" id="118154"/>
    <lineage>
        <taxon>Eukaryota</taxon>
        <taxon>Metazoa</taxon>
        <taxon>Chordata</taxon>
        <taxon>Craniata</taxon>
        <taxon>Vertebrata</taxon>
        <taxon>Euteleostomi</taxon>
        <taxon>Actinopterygii</taxon>
        <taxon>Neopterygii</taxon>
        <taxon>Teleostei</taxon>
        <taxon>Anguilliformes</taxon>
        <taxon>Synaphobranchidae</taxon>
        <taxon>Synaphobranchus</taxon>
    </lineage>
</organism>
<name>A0A9Q1ESX3_SYNKA</name>
<feature type="region of interest" description="Disordered" evidence="1">
    <location>
        <begin position="15"/>
        <end position="79"/>
    </location>
</feature>
<keyword evidence="4" id="KW-1185">Reference proteome</keyword>
<dbReference type="AlphaFoldDB" id="A0A9Q1ESX3"/>
<dbReference type="EMBL" id="JAINUF010000013">
    <property type="protein sequence ID" value="KAJ8344435.1"/>
    <property type="molecule type" value="Genomic_DNA"/>
</dbReference>
<keyword evidence="2" id="KW-0732">Signal</keyword>
<feature type="signal peptide" evidence="2">
    <location>
        <begin position="1"/>
        <end position="17"/>
    </location>
</feature>
<comment type="caution">
    <text evidence="3">The sequence shown here is derived from an EMBL/GenBank/DDBJ whole genome shotgun (WGS) entry which is preliminary data.</text>
</comment>
<evidence type="ECO:0000256" key="1">
    <source>
        <dbReference type="SAM" id="MobiDB-lite"/>
    </source>
</evidence>
<proteinExistence type="predicted"/>
<evidence type="ECO:0000313" key="4">
    <source>
        <dbReference type="Proteomes" id="UP001152622"/>
    </source>
</evidence>
<feature type="chain" id="PRO_5040508004" evidence="2">
    <location>
        <begin position="18"/>
        <end position="108"/>
    </location>
</feature>
<accession>A0A9Q1ESX3</accession>
<evidence type="ECO:0000256" key="2">
    <source>
        <dbReference type="SAM" id="SignalP"/>
    </source>
</evidence>
<evidence type="ECO:0000313" key="3">
    <source>
        <dbReference type="EMBL" id="KAJ8344435.1"/>
    </source>
</evidence>